<comment type="caution">
    <text evidence="2">The sequence shown here is derived from an EMBL/GenBank/DDBJ whole genome shotgun (WGS) entry which is preliminary data.</text>
</comment>
<name>A0A2S6BTL3_9PEZI</name>
<dbReference type="STRING" id="357750.A0A2S6BTL3"/>
<accession>A0A2S6BTL3</accession>
<evidence type="ECO:0000313" key="2">
    <source>
        <dbReference type="EMBL" id="PPJ50823.1"/>
    </source>
</evidence>
<evidence type="ECO:0000259" key="1">
    <source>
        <dbReference type="Pfam" id="PF07727"/>
    </source>
</evidence>
<keyword evidence="3" id="KW-1185">Reference proteome</keyword>
<dbReference type="InterPro" id="IPR043502">
    <property type="entry name" value="DNA/RNA_pol_sf"/>
</dbReference>
<dbReference type="InterPro" id="IPR013103">
    <property type="entry name" value="RVT_2"/>
</dbReference>
<sequence>MLDSEDEDILEDGSSSISRLNAFKYAGPAASTPAAAGLSEEDLENATVIATFPLPEDPTLLPVPSNYAEAHASTESQEWDDAIMSEWRSHQENQTWEVVQKKDIPPGRKPLTVRLVYRRKIGKDGKVSKYKVRLVARGFQQREGFDFTETYSGVVKTAAYRTIFALMAALGWKCHQMDFVTAFLNGGLEEVIHMRLPPGLPCTMNGEEVFVRLLKGLYGLKQSLRVWYRALREWLLAHGWQVSQFDECVFYYKDRALLMPVYVDDINIFGKDEQAIVAFKKELLASFRLTDEGEVAYYLGMQVVHTPDGLHIHQGNHIKQMLRKYGLDIGYTRGTPLDPTKDLIEETEKTASADFKHLYLAKVGTLNYFACKTRADITSAVSIAVCF</sequence>
<dbReference type="Pfam" id="PF07727">
    <property type="entry name" value="RVT_2"/>
    <property type="match status" value="1"/>
</dbReference>
<dbReference type="AlphaFoldDB" id="A0A2S6BTL3"/>
<dbReference type="OrthoDB" id="3693885at2759"/>
<feature type="domain" description="Reverse transcriptase Ty1/copia-type" evidence="1">
    <location>
        <begin position="93"/>
        <end position="337"/>
    </location>
</feature>
<evidence type="ECO:0000313" key="3">
    <source>
        <dbReference type="Proteomes" id="UP000237631"/>
    </source>
</evidence>
<dbReference type="Proteomes" id="UP000237631">
    <property type="component" value="Unassembled WGS sequence"/>
</dbReference>
<dbReference type="SUPFAM" id="SSF56672">
    <property type="entry name" value="DNA/RNA polymerases"/>
    <property type="match status" value="1"/>
</dbReference>
<reference evidence="3" key="1">
    <citation type="journal article" date="2017" name="bioRxiv">
        <title>Conservation of a gene cluster reveals novel cercosporin biosynthetic mechanisms and extends production to the genus Colletotrichum.</title>
        <authorList>
            <person name="de Jonge R."/>
            <person name="Ebert M.K."/>
            <person name="Huitt-Roehl C.R."/>
            <person name="Pal P."/>
            <person name="Suttle J.C."/>
            <person name="Spanner R.E."/>
            <person name="Neubauer J.D."/>
            <person name="Jurick W.M.II."/>
            <person name="Stott K.A."/>
            <person name="Secor G.A."/>
            <person name="Thomma B.P.H.J."/>
            <person name="Van de Peer Y."/>
            <person name="Townsend C.A."/>
            <person name="Bolton M.D."/>
        </authorList>
    </citation>
    <scope>NUCLEOTIDE SEQUENCE [LARGE SCALE GENOMIC DNA]</scope>
    <source>
        <strain evidence="3">CBS538.71</strain>
    </source>
</reference>
<protein>
    <recommendedName>
        <fullName evidence="1">Reverse transcriptase Ty1/copia-type domain-containing protein</fullName>
    </recommendedName>
</protein>
<organism evidence="2 3">
    <name type="scientific">Cercospora berteroae</name>
    <dbReference type="NCBI Taxonomy" id="357750"/>
    <lineage>
        <taxon>Eukaryota</taxon>
        <taxon>Fungi</taxon>
        <taxon>Dikarya</taxon>
        <taxon>Ascomycota</taxon>
        <taxon>Pezizomycotina</taxon>
        <taxon>Dothideomycetes</taxon>
        <taxon>Dothideomycetidae</taxon>
        <taxon>Mycosphaerellales</taxon>
        <taxon>Mycosphaerellaceae</taxon>
        <taxon>Cercospora</taxon>
    </lineage>
</organism>
<proteinExistence type="predicted"/>
<gene>
    <name evidence="2" type="ORF">CBER1_07278</name>
</gene>
<dbReference type="EMBL" id="PNEN01001774">
    <property type="protein sequence ID" value="PPJ50823.1"/>
    <property type="molecule type" value="Genomic_DNA"/>
</dbReference>